<name>A0A1Y1VV85_9FUNG</name>
<dbReference type="SUPFAM" id="SSF52743">
    <property type="entry name" value="Subtilisin-like"/>
    <property type="match status" value="1"/>
</dbReference>
<feature type="domain" description="Peptidase S8/S53" evidence="6">
    <location>
        <begin position="19"/>
        <end position="236"/>
    </location>
</feature>
<organism evidence="7 8">
    <name type="scientific">Anaeromyces robustus</name>
    <dbReference type="NCBI Taxonomy" id="1754192"/>
    <lineage>
        <taxon>Eukaryota</taxon>
        <taxon>Fungi</taxon>
        <taxon>Fungi incertae sedis</taxon>
        <taxon>Chytridiomycota</taxon>
        <taxon>Chytridiomycota incertae sedis</taxon>
        <taxon>Neocallimastigomycetes</taxon>
        <taxon>Neocallimastigales</taxon>
        <taxon>Neocallimastigaceae</taxon>
        <taxon>Anaeromyces</taxon>
    </lineage>
</organism>
<dbReference type="InterPro" id="IPR000209">
    <property type="entry name" value="Peptidase_S8/S53_dom"/>
</dbReference>
<dbReference type="PRINTS" id="PR00723">
    <property type="entry name" value="SUBTILISIN"/>
</dbReference>
<evidence type="ECO:0000259" key="6">
    <source>
        <dbReference type="Pfam" id="PF00082"/>
    </source>
</evidence>
<dbReference type="Pfam" id="PF00082">
    <property type="entry name" value="Peptidase_S8"/>
    <property type="match status" value="1"/>
</dbReference>
<comment type="caution">
    <text evidence="7">The sequence shown here is derived from an EMBL/GenBank/DDBJ whole genome shotgun (WGS) entry which is preliminary data.</text>
</comment>
<keyword evidence="3 5" id="KW-0378">Hydrolase</keyword>
<feature type="non-terminal residue" evidence="7">
    <location>
        <position position="1"/>
    </location>
</feature>
<dbReference type="InterPro" id="IPR023828">
    <property type="entry name" value="Peptidase_S8_Ser-AS"/>
</dbReference>
<accession>A0A1Y1VV85</accession>
<comment type="similarity">
    <text evidence="1 5">Belongs to the peptidase S8 family.</text>
</comment>
<sequence length="236" mass="26199">NINHNKTYDENFYYPSSAGQGVDIYLLDMGINTNYDDYDTYKGQSYERDEKRKCYADNDDNPYHGILTSSIAGGKIFGVAKKANIHMIAIDFSQSSILKGLDYILNNGKKHKTVISLSAGGGSYYDHSIEDKINDLLNEGFIFLVPAGNSDKNVCATKYGYKFNEFTGYNKLIKVGAVDSEIKNNEIVRSAYSNFGKCIDIFAPGDVIDISAMRSDSDILRRNRGTSYSTPMVAGV</sequence>
<dbReference type="InterPro" id="IPR015500">
    <property type="entry name" value="Peptidase_S8_subtilisin-rel"/>
</dbReference>
<dbReference type="PROSITE" id="PS00138">
    <property type="entry name" value="SUBTILASE_SER"/>
    <property type="match status" value="1"/>
</dbReference>
<dbReference type="EMBL" id="MCFG01000489">
    <property type="protein sequence ID" value="ORX64926.1"/>
    <property type="molecule type" value="Genomic_DNA"/>
</dbReference>
<dbReference type="PANTHER" id="PTHR43806">
    <property type="entry name" value="PEPTIDASE S8"/>
    <property type="match status" value="1"/>
</dbReference>
<evidence type="ECO:0000256" key="2">
    <source>
        <dbReference type="ARBA" id="ARBA00022670"/>
    </source>
</evidence>
<dbReference type="GO" id="GO:0006508">
    <property type="term" value="P:proteolysis"/>
    <property type="evidence" value="ECO:0007669"/>
    <property type="project" value="UniProtKB-KW"/>
</dbReference>
<evidence type="ECO:0000256" key="3">
    <source>
        <dbReference type="ARBA" id="ARBA00022801"/>
    </source>
</evidence>
<reference evidence="7 8" key="2">
    <citation type="submission" date="2016-08" db="EMBL/GenBank/DDBJ databases">
        <title>Pervasive Adenine N6-methylation of Active Genes in Fungi.</title>
        <authorList>
            <consortium name="DOE Joint Genome Institute"/>
            <person name="Mondo S.J."/>
            <person name="Dannebaum R.O."/>
            <person name="Kuo R.C."/>
            <person name="Labutti K."/>
            <person name="Haridas S."/>
            <person name="Kuo A."/>
            <person name="Salamov A."/>
            <person name="Ahrendt S.R."/>
            <person name="Lipzen A."/>
            <person name="Sullivan W."/>
            <person name="Andreopoulos W.B."/>
            <person name="Clum A."/>
            <person name="Lindquist E."/>
            <person name="Daum C."/>
            <person name="Ramamoorthy G.K."/>
            <person name="Gryganskyi A."/>
            <person name="Culley D."/>
            <person name="Magnuson J.K."/>
            <person name="James T.Y."/>
            <person name="O'Malley M.A."/>
            <person name="Stajich J.E."/>
            <person name="Spatafora J.W."/>
            <person name="Visel A."/>
            <person name="Grigoriev I.V."/>
        </authorList>
    </citation>
    <scope>NUCLEOTIDE SEQUENCE [LARGE SCALE GENOMIC DNA]</scope>
    <source>
        <strain evidence="7 8">S4</strain>
    </source>
</reference>
<protein>
    <submittedName>
        <fullName evidence="7">Subtilisin-like protein</fullName>
    </submittedName>
</protein>
<keyword evidence="8" id="KW-1185">Reference proteome</keyword>
<evidence type="ECO:0000256" key="5">
    <source>
        <dbReference type="PROSITE-ProRule" id="PRU01240"/>
    </source>
</evidence>
<dbReference type="InterPro" id="IPR036852">
    <property type="entry name" value="Peptidase_S8/S53_dom_sf"/>
</dbReference>
<gene>
    <name evidence="7" type="ORF">BCR32DRAFT_178372</name>
</gene>
<dbReference type="STRING" id="1754192.A0A1Y1VV85"/>
<proteinExistence type="inferred from homology"/>
<dbReference type="GO" id="GO:0005615">
    <property type="term" value="C:extracellular space"/>
    <property type="evidence" value="ECO:0007669"/>
    <property type="project" value="TreeGrafter"/>
</dbReference>
<evidence type="ECO:0000256" key="4">
    <source>
        <dbReference type="ARBA" id="ARBA00022825"/>
    </source>
</evidence>
<evidence type="ECO:0000256" key="1">
    <source>
        <dbReference type="ARBA" id="ARBA00011073"/>
    </source>
</evidence>
<feature type="active site" description="Charge relay system" evidence="5">
    <location>
        <position position="227"/>
    </location>
</feature>
<keyword evidence="2 5" id="KW-0645">Protease</keyword>
<dbReference type="PANTHER" id="PTHR43806:SF11">
    <property type="entry name" value="CEREVISIN-RELATED"/>
    <property type="match status" value="1"/>
</dbReference>
<feature type="active site" description="Charge relay system" evidence="5">
    <location>
        <position position="64"/>
    </location>
</feature>
<dbReference type="Gene3D" id="3.40.50.200">
    <property type="entry name" value="Peptidase S8/S53 domain"/>
    <property type="match status" value="1"/>
</dbReference>
<dbReference type="OrthoDB" id="19448at2759"/>
<dbReference type="GO" id="GO:0004252">
    <property type="term" value="F:serine-type endopeptidase activity"/>
    <property type="evidence" value="ECO:0007669"/>
    <property type="project" value="UniProtKB-UniRule"/>
</dbReference>
<dbReference type="PROSITE" id="PS51892">
    <property type="entry name" value="SUBTILASE"/>
    <property type="match status" value="1"/>
</dbReference>
<dbReference type="Proteomes" id="UP000193944">
    <property type="component" value="Unassembled WGS sequence"/>
</dbReference>
<evidence type="ECO:0000313" key="8">
    <source>
        <dbReference type="Proteomes" id="UP000193944"/>
    </source>
</evidence>
<dbReference type="AlphaFoldDB" id="A0A1Y1VV85"/>
<dbReference type="InterPro" id="IPR050131">
    <property type="entry name" value="Peptidase_S8_subtilisin-like"/>
</dbReference>
<keyword evidence="4 5" id="KW-0720">Serine protease</keyword>
<feature type="non-terminal residue" evidence="7">
    <location>
        <position position="236"/>
    </location>
</feature>
<feature type="active site" description="Charge relay system" evidence="5">
    <location>
        <position position="28"/>
    </location>
</feature>
<reference evidence="7 8" key="1">
    <citation type="submission" date="2016-08" db="EMBL/GenBank/DDBJ databases">
        <title>A Parts List for Fungal Cellulosomes Revealed by Comparative Genomics.</title>
        <authorList>
            <consortium name="DOE Joint Genome Institute"/>
            <person name="Haitjema C.H."/>
            <person name="Gilmore S.P."/>
            <person name="Henske J.K."/>
            <person name="Solomon K.V."/>
            <person name="De Groot R."/>
            <person name="Kuo A."/>
            <person name="Mondo S.J."/>
            <person name="Salamov A.A."/>
            <person name="Labutti K."/>
            <person name="Zhao Z."/>
            <person name="Chiniquy J."/>
            <person name="Barry K."/>
            <person name="Brewer H.M."/>
            <person name="Purvine S.O."/>
            <person name="Wright A.T."/>
            <person name="Boxma B."/>
            <person name="Van Alen T."/>
            <person name="Hackstein J.H."/>
            <person name="Baker S.E."/>
            <person name="Grigoriev I.V."/>
            <person name="O'Malley M.A."/>
        </authorList>
    </citation>
    <scope>NUCLEOTIDE SEQUENCE [LARGE SCALE GENOMIC DNA]</scope>
    <source>
        <strain evidence="7 8">S4</strain>
    </source>
</reference>
<evidence type="ECO:0000313" key="7">
    <source>
        <dbReference type="EMBL" id="ORX64926.1"/>
    </source>
</evidence>